<dbReference type="EMBL" id="JAATIP010000208">
    <property type="protein sequence ID" value="KAF4360113.1"/>
    <property type="molecule type" value="Genomic_DNA"/>
</dbReference>
<comment type="caution">
    <text evidence="4">The sequence shown here is derived from an EMBL/GenBank/DDBJ whole genome shotgun (WGS) entry which is preliminary data.</text>
</comment>
<dbReference type="InterPro" id="IPR025558">
    <property type="entry name" value="DUF4283"/>
</dbReference>
<dbReference type="Proteomes" id="UP000525078">
    <property type="component" value="Unassembled WGS sequence"/>
</dbReference>
<accession>A0A7J6ENY1</accession>
<feature type="domain" description="DUF4283" evidence="2">
    <location>
        <begin position="137"/>
        <end position="216"/>
    </location>
</feature>
<evidence type="ECO:0000313" key="4">
    <source>
        <dbReference type="EMBL" id="KAF4360113.1"/>
    </source>
</evidence>
<dbReference type="AlphaFoldDB" id="A0A7J6ENY1"/>
<proteinExistence type="predicted"/>
<dbReference type="PANTHER" id="PTHR31286">
    <property type="entry name" value="GLYCINE-RICH CELL WALL STRUCTURAL PROTEIN 1.8-LIKE"/>
    <property type="match status" value="1"/>
</dbReference>
<feature type="domain" description="Zinc knuckle CX2CX4HX4C" evidence="3">
    <location>
        <begin position="277"/>
        <end position="324"/>
    </location>
</feature>
<evidence type="ECO:0008006" key="6">
    <source>
        <dbReference type="Google" id="ProtNLM"/>
    </source>
</evidence>
<dbReference type="InterPro" id="IPR025836">
    <property type="entry name" value="Zn_knuckle_CX2CX4HX4C"/>
</dbReference>
<sequence length="677" mass="73286">MRLWGPGSLGATGGGEEEIWWTEILMGKKSLAKSKKKGFRFPTKQRIEPPFYVIGATLVNDTQLEDPGHYARNTDPTPHQSVSSTTVTPSSQPSNSATMVRFVIAISSPQKGKCFSCNETFVILAPCASSVKALSACCLYGKVIAPMSVDVSSVWDFVAKTWKKPVSVVPMAEDKKMTNTFKFGFESTADRDWALDNGPWCVRGYTLVMQAWSPSVDGPKTFNLLRVWIQIHNLPHEYFSRDNGSLLGGMVGKVIKIELEEDKPFTWTPFMKILVDIDVHKPLVSGYFFDLTSGVKQWLQVKYVKIGIFCYFCGCLGHQRRGCKLSSPVTVAKNDGVPFPMYGPWLSTSSTYHDVFSGPSFGTARQIEFSGVANSGGAITPLETFSADGGDALKGRPARVHRRLRRPLSVTALAATASGKAQRGVWFPKRSSAGLENGTSILSIEADTGFLDNEKGPASLPVLREDEVDRSMGREVNLIDKAVNLALVDGGPAIGPKDVVSGLSVLCGELEGDIGSGPKTVGLKSVGNGPKYVGSGLPLKDGKSCGPSMVNNNISQFGPKEGDAYSNTITNNNVEANGPRVTNISSHSCGPAIEDQVGHGQVGPLSHKPNVDREPLVHPNEDLALAQFFKAQEDLMHDLKHFGKLDLYEIRKIGGDIGVPASSEVNERTTPFKKKEV</sequence>
<dbReference type="PANTHER" id="PTHR31286:SF167">
    <property type="entry name" value="OS09G0268800 PROTEIN"/>
    <property type="match status" value="1"/>
</dbReference>
<feature type="compositionally biased region" description="Low complexity" evidence="1">
    <location>
        <begin position="76"/>
        <end position="94"/>
    </location>
</feature>
<dbReference type="Pfam" id="PF14392">
    <property type="entry name" value="zf-CCHC_4"/>
    <property type="match status" value="1"/>
</dbReference>
<dbReference type="Pfam" id="PF14111">
    <property type="entry name" value="DUF4283"/>
    <property type="match status" value="1"/>
</dbReference>
<dbReference type="InterPro" id="IPR040256">
    <property type="entry name" value="At4g02000-like"/>
</dbReference>
<gene>
    <name evidence="4" type="ORF">F8388_015982</name>
</gene>
<evidence type="ECO:0000256" key="1">
    <source>
        <dbReference type="SAM" id="MobiDB-lite"/>
    </source>
</evidence>
<organism evidence="4 5">
    <name type="scientific">Cannabis sativa</name>
    <name type="common">Hemp</name>
    <name type="synonym">Marijuana</name>
    <dbReference type="NCBI Taxonomy" id="3483"/>
    <lineage>
        <taxon>Eukaryota</taxon>
        <taxon>Viridiplantae</taxon>
        <taxon>Streptophyta</taxon>
        <taxon>Embryophyta</taxon>
        <taxon>Tracheophyta</taxon>
        <taxon>Spermatophyta</taxon>
        <taxon>Magnoliopsida</taxon>
        <taxon>eudicotyledons</taxon>
        <taxon>Gunneridae</taxon>
        <taxon>Pentapetalae</taxon>
        <taxon>rosids</taxon>
        <taxon>fabids</taxon>
        <taxon>Rosales</taxon>
        <taxon>Cannabaceae</taxon>
        <taxon>Cannabis</taxon>
    </lineage>
</organism>
<evidence type="ECO:0000259" key="3">
    <source>
        <dbReference type="Pfam" id="PF14392"/>
    </source>
</evidence>
<reference evidence="4 5" key="1">
    <citation type="journal article" date="2020" name="bioRxiv">
        <title>Sequence and annotation of 42 cannabis genomes reveals extensive copy number variation in cannabinoid synthesis and pathogen resistance genes.</title>
        <authorList>
            <person name="Mckernan K.J."/>
            <person name="Helbert Y."/>
            <person name="Kane L.T."/>
            <person name="Ebling H."/>
            <person name="Zhang L."/>
            <person name="Liu B."/>
            <person name="Eaton Z."/>
            <person name="Mclaughlin S."/>
            <person name="Kingan S."/>
            <person name="Baybayan P."/>
            <person name="Concepcion G."/>
            <person name="Jordan M."/>
            <person name="Riva A."/>
            <person name="Barbazuk W."/>
            <person name="Harkins T."/>
        </authorList>
    </citation>
    <scope>NUCLEOTIDE SEQUENCE [LARGE SCALE GENOMIC DNA]</scope>
    <source>
        <strain evidence="5">cv. Jamaican Lion 4</strain>
        <tissue evidence="4">Leaf</tissue>
    </source>
</reference>
<evidence type="ECO:0000259" key="2">
    <source>
        <dbReference type="Pfam" id="PF14111"/>
    </source>
</evidence>
<name>A0A7J6ENY1_CANSA</name>
<feature type="region of interest" description="Disordered" evidence="1">
    <location>
        <begin position="65"/>
        <end position="94"/>
    </location>
</feature>
<evidence type="ECO:0000313" key="5">
    <source>
        <dbReference type="Proteomes" id="UP000525078"/>
    </source>
</evidence>
<protein>
    <recommendedName>
        <fullName evidence="6">CCHC-type domain-containing protein</fullName>
    </recommendedName>
</protein>